<name>A0ABZ0TG99_9SPHI</name>
<dbReference type="SMART" id="SM00387">
    <property type="entry name" value="HATPase_c"/>
    <property type="match status" value="1"/>
</dbReference>
<dbReference type="EMBL" id="CP139558">
    <property type="protein sequence ID" value="WPU92038.1"/>
    <property type="molecule type" value="Genomic_DNA"/>
</dbReference>
<keyword evidence="8" id="KW-0902">Two-component regulatory system</keyword>
<dbReference type="InterPro" id="IPR011990">
    <property type="entry name" value="TPR-like_helical_dom_sf"/>
</dbReference>
<dbReference type="PANTHER" id="PTHR24421:SF10">
    <property type="entry name" value="NITRATE_NITRITE SENSOR PROTEIN NARQ"/>
    <property type="match status" value="1"/>
</dbReference>
<keyword evidence="5" id="KW-0547">Nucleotide-binding</keyword>
<dbReference type="InterPro" id="IPR050482">
    <property type="entry name" value="Sensor_HK_TwoCompSys"/>
</dbReference>
<dbReference type="Pfam" id="PF02518">
    <property type="entry name" value="HATPase_c"/>
    <property type="match status" value="1"/>
</dbReference>
<comment type="catalytic activity">
    <reaction evidence="1">
        <text>ATP + protein L-histidine = ADP + protein N-phospho-L-histidine.</text>
        <dbReference type="EC" id="2.7.13.3"/>
    </reaction>
</comment>
<proteinExistence type="predicted"/>
<sequence length="647" mass="73437">MKRLSIALVIFLSTFWITGYAQQNANNKRYTDSLQHLLSVAHTDTGKASILFKLSDYWANIDAGKAIQLANQSLQLDLKKSIYEGLAHFYLGGAYFDRDLLRSQQEYMKADTLLSIYSTKEAWLYRSRAWHNYSIIEQRKDNGKGYTDILLNKAIPLAVKAGDSIRVAIDYMDVGLGFMNYEDHSRAIYYYNMAIRMLISQGKKDERLADCYVNMAKANILMGNVKAAKPFLDKAFRILSPMVDSPYLPAYYLVNGMYHNRSAEWEKANAALDAGITLANKLNMPYDINSMLYEKYEVYRGQNNLKAAKAVLMNLYNRQHIVPLKRNRQEILHELAQTEASLGNMKAAYQWLTEYNSLADSIYKAKTKTDIAALDAKYQSAEKEKEILILYNRSNIQKILFVCGSVLFLGIIFFLVYRLKQRKVKTEQQLSSLQQKQQIEIANALLEGEERERSRLARDLHDGLGGMLAGVKLNLSQATHHPALRTEDAGLNKVIIQLDDSVSELRRIARNMMPESLMRSGLQVALNDLCESFSGGTVKVELQMLNILSTIPQQTQITIYRIVQELLNNALRHARASEIFVQCSQTEDQFFITVEDDGVGFDKTALQNKKGIGLRNIQNRVDFLRGKLDIDSKPGKGATINIEISTG</sequence>
<dbReference type="SUPFAM" id="SSF55874">
    <property type="entry name" value="ATPase domain of HSP90 chaperone/DNA topoisomerase II/histidine kinase"/>
    <property type="match status" value="1"/>
</dbReference>
<dbReference type="RefSeq" id="WP_321561204.1">
    <property type="nucleotide sequence ID" value="NZ_CP139558.1"/>
</dbReference>
<keyword evidence="10" id="KW-0812">Transmembrane</keyword>
<dbReference type="Gene3D" id="1.25.40.10">
    <property type="entry name" value="Tetratricopeptide repeat domain"/>
    <property type="match status" value="1"/>
</dbReference>
<dbReference type="Gene3D" id="1.20.5.1930">
    <property type="match status" value="1"/>
</dbReference>
<accession>A0ABZ0TG99</accession>
<organism evidence="13 14">
    <name type="scientific">Mucilaginibacter sabulilitoris</name>
    <dbReference type="NCBI Taxonomy" id="1173583"/>
    <lineage>
        <taxon>Bacteria</taxon>
        <taxon>Pseudomonadati</taxon>
        <taxon>Bacteroidota</taxon>
        <taxon>Sphingobacteriia</taxon>
        <taxon>Sphingobacteriales</taxon>
        <taxon>Sphingobacteriaceae</taxon>
        <taxon>Mucilaginibacter</taxon>
    </lineage>
</organism>
<evidence type="ECO:0000256" key="11">
    <source>
        <dbReference type="SAM" id="SignalP"/>
    </source>
</evidence>
<keyword evidence="7" id="KW-0067">ATP-binding</keyword>
<evidence type="ECO:0000259" key="12">
    <source>
        <dbReference type="PROSITE" id="PS50109"/>
    </source>
</evidence>
<dbReference type="PROSITE" id="PS50109">
    <property type="entry name" value="HIS_KIN"/>
    <property type="match status" value="1"/>
</dbReference>
<protein>
    <recommendedName>
        <fullName evidence="2">histidine kinase</fullName>
        <ecNumber evidence="2">2.7.13.3</ecNumber>
    </recommendedName>
</protein>
<evidence type="ECO:0000313" key="13">
    <source>
        <dbReference type="EMBL" id="WPU92038.1"/>
    </source>
</evidence>
<dbReference type="InterPro" id="IPR003594">
    <property type="entry name" value="HATPase_dom"/>
</dbReference>
<evidence type="ECO:0000313" key="14">
    <source>
        <dbReference type="Proteomes" id="UP001324380"/>
    </source>
</evidence>
<keyword evidence="6 13" id="KW-0418">Kinase</keyword>
<evidence type="ECO:0000256" key="3">
    <source>
        <dbReference type="ARBA" id="ARBA00022553"/>
    </source>
</evidence>
<dbReference type="InterPro" id="IPR036890">
    <property type="entry name" value="HATPase_C_sf"/>
</dbReference>
<feature type="coiled-coil region" evidence="9">
    <location>
        <begin position="416"/>
        <end position="459"/>
    </location>
</feature>
<feature type="signal peptide" evidence="11">
    <location>
        <begin position="1"/>
        <end position="21"/>
    </location>
</feature>
<evidence type="ECO:0000256" key="8">
    <source>
        <dbReference type="ARBA" id="ARBA00023012"/>
    </source>
</evidence>
<keyword evidence="11" id="KW-0732">Signal</keyword>
<evidence type="ECO:0000256" key="4">
    <source>
        <dbReference type="ARBA" id="ARBA00022679"/>
    </source>
</evidence>
<dbReference type="GO" id="GO:0016301">
    <property type="term" value="F:kinase activity"/>
    <property type="evidence" value="ECO:0007669"/>
    <property type="project" value="UniProtKB-KW"/>
</dbReference>
<evidence type="ECO:0000256" key="7">
    <source>
        <dbReference type="ARBA" id="ARBA00022840"/>
    </source>
</evidence>
<dbReference type="SUPFAM" id="SSF48452">
    <property type="entry name" value="TPR-like"/>
    <property type="match status" value="1"/>
</dbReference>
<evidence type="ECO:0000256" key="6">
    <source>
        <dbReference type="ARBA" id="ARBA00022777"/>
    </source>
</evidence>
<dbReference type="PANTHER" id="PTHR24421">
    <property type="entry name" value="NITRATE/NITRITE SENSOR PROTEIN NARX-RELATED"/>
    <property type="match status" value="1"/>
</dbReference>
<keyword evidence="14" id="KW-1185">Reference proteome</keyword>
<gene>
    <name evidence="13" type="ORF">SNE25_22215</name>
</gene>
<dbReference type="EC" id="2.7.13.3" evidence="2"/>
<evidence type="ECO:0000256" key="9">
    <source>
        <dbReference type="SAM" id="Coils"/>
    </source>
</evidence>
<evidence type="ECO:0000256" key="1">
    <source>
        <dbReference type="ARBA" id="ARBA00000085"/>
    </source>
</evidence>
<feature type="domain" description="Histidine kinase" evidence="12">
    <location>
        <begin position="455"/>
        <end position="647"/>
    </location>
</feature>
<evidence type="ECO:0000256" key="10">
    <source>
        <dbReference type="SAM" id="Phobius"/>
    </source>
</evidence>
<evidence type="ECO:0000256" key="2">
    <source>
        <dbReference type="ARBA" id="ARBA00012438"/>
    </source>
</evidence>
<dbReference type="InterPro" id="IPR005467">
    <property type="entry name" value="His_kinase_dom"/>
</dbReference>
<keyword evidence="10" id="KW-1133">Transmembrane helix</keyword>
<keyword evidence="4" id="KW-0808">Transferase</keyword>
<feature type="transmembrane region" description="Helical" evidence="10">
    <location>
        <begin position="399"/>
        <end position="417"/>
    </location>
</feature>
<reference evidence="13 14" key="1">
    <citation type="submission" date="2023-11" db="EMBL/GenBank/DDBJ databases">
        <title>Analysis of the Genomes of Mucilaginibacter gossypii cycad 4 and M. sabulilitoris SNA2: microbes with the potential for plant growth promotion.</title>
        <authorList>
            <person name="Hirsch A.M."/>
            <person name="Humm E."/>
            <person name="Rubbi M."/>
            <person name="Del Vecchio G."/>
            <person name="Ha S.M."/>
            <person name="Pellegrini M."/>
            <person name="Gunsalus R.P."/>
        </authorList>
    </citation>
    <scope>NUCLEOTIDE SEQUENCE [LARGE SCALE GENOMIC DNA]</scope>
    <source>
        <strain evidence="13 14">SNA2</strain>
    </source>
</reference>
<dbReference type="Proteomes" id="UP001324380">
    <property type="component" value="Chromosome"/>
</dbReference>
<keyword evidence="9" id="KW-0175">Coiled coil</keyword>
<dbReference type="Gene3D" id="3.30.565.10">
    <property type="entry name" value="Histidine kinase-like ATPase, C-terminal domain"/>
    <property type="match status" value="1"/>
</dbReference>
<dbReference type="InterPro" id="IPR011712">
    <property type="entry name" value="Sig_transdc_His_kin_sub3_dim/P"/>
</dbReference>
<keyword evidence="3" id="KW-0597">Phosphoprotein</keyword>
<feature type="chain" id="PRO_5045191199" description="histidine kinase" evidence="11">
    <location>
        <begin position="22"/>
        <end position="647"/>
    </location>
</feature>
<dbReference type="CDD" id="cd16917">
    <property type="entry name" value="HATPase_UhpB-NarQ-NarX-like"/>
    <property type="match status" value="1"/>
</dbReference>
<dbReference type="Pfam" id="PF07730">
    <property type="entry name" value="HisKA_3"/>
    <property type="match status" value="1"/>
</dbReference>
<evidence type="ECO:0000256" key="5">
    <source>
        <dbReference type="ARBA" id="ARBA00022741"/>
    </source>
</evidence>
<keyword evidence="10" id="KW-0472">Membrane</keyword>